<proteinExistence type="predicted"/>
<feature type="non-terminal residue" evidence="2">
    <location>
        <position position="24"/>
    </location>
</feature>
<reference evidence="2" key="1">
    <citation type="submission" date="2018-05" db="EMBL/GenBank/DDBJ databases">
        <authorList>
            <person name="Lanie J.A."/>
            <person name="Ng W.-L."/>
            <person name="Kazmierczak K.M."/>
            <person name="Andrzejewski T.M."/>
            <person name="Davidsen T.M."/>
            <person name="Wayne K.J."/>
            <person name="Tettelin H."/>
            <person name="Glass J.I."/>
            <person name="Rusch D."/>
            <person name="Podicherti R."/>
            <person name="Tsui H.-C.T."/>
            <person name="Winkler M.E."/>
        </authorList>
    </citation>
    <scope>NUCLEOTIDE SEQUENCE</scope>
</reference>
<feature type="non-terminal residue" evidence="2">
    <location>
        <position position="1"/>
    </location>
</feature>
<evidence type="ECO:0000256" key="1">
    <source>
        <dbReference type="SAM" id="MobiDB-lite"/>
    </source>
</evidence>
<name>A0A383ELL2_9ZZZZ</name>
<dbReference type="AlphaFoldDB" id="A0A383ELL2"/>
<accession>A0A383ELL2</accession>
<feature type="region of interest" description="Disordered" evidence="1">
    <location>
        <begin position="1"/>
        <end position="24"/>
    </location>
</feature>
<evidence type="ECO:0000313" key="2">
    <source>
        <dbReference type="EMBL" id="SVE57747.1"/>
    </source>
</evidence>
<gene>
    <name evidence="2" type="ORF">METZ01_LOCUS510601</name>
</gene>
<dbReference type="EMBL" id="UINC01227025">
    <property type="protein sequence ID" value="SVE57747.1"/>
    <property type="molecule type" value="Genomic_DNA"/>
</dbReference>
<sequence length="24" mass="2436">PADRAGTASSAAGVRHGAWQIQDL</sequence>
<protein>
    <submittedName>
        <fullName evidence="2">Uncharacterized protein</fullName>
    </submittedName>
</protein>
<organism evidence="2">
    <name type="scientific">marine metagenome</name>
    <dbReference type="NCBI Taxonomy" id="408172"/>
    <lineage>
        <taxon>unclassified sequences</taxon>
        <taxon>metagenomes</taxon>
        <taxon>ecological metagenomes</taxon>
    </lineage>
</organism>